<dbReference type="SUPFAM" id="SSF47336">
    <property type="entry name" value="ACP-like"/>
    <property type="match status" value="1"/>
</dbReference>
<keyword evidence="2" id="KW-0596">Phosphopantetheine</keyword>
<dbReference type="GO" id="GO:0003824">
    <property type="term" value="F:catalytic activity"/>
    <property type="evidence" value="ECO:0007669"/>
    <property type="project" value="InterPro"/>
</dbReference>
<feature type="transmembrane region" description="Helical" evidence="4">
    <location>
        <begin position="219"/>
        <end position="241"/>
    </location>
</feature>
<dbReference type="PANTHER" id="PTHR45527">
    <property type="entry name" value="NONRIBOSOMAL PEPTIDE SYNTHETASE"/>
    <property type="match status" value="1"/>
</dbReference>
<dbReference type="Pfam" id="PF13193">
    <property type="entry name" value="AMP-binding_C"/>
    <property type="match status" value="1"/>
</dbReference>
<keyword evidence="7" id="KW-1185">Reference proteome</keyword>
<dbReference type="Gene3D" id="3.40.50.12780">
    <property type="entry name" value="N-terminal domain of ligase-like"/>
    <property type="match status" value="1"/>
</dbReference>
<evidence type="ECO:0000313" key="7">
    <source>
        <dbReference type="Proteomes" id="UP000518887"/>
    </source>
</evidence>
<evidence type="ECO:0000256" key="3">
    <source>
        <dbReference type="ARBA" id="ARBA00022553"/>
    </source>
</evidence>
<keyword evidence="4" id="KW-1133">Transmembrane helix</keyword>
<dbReference type="InterPro" id="IPR042099">
    <property type="entry name" value="ANL_N_sf"/>
</dbReference>
<dbReference type="SUPFAM" id="SSF56801">
    <property type="entry name" value="Acetyl-CoA synthetase-like"/>
    <property type="match status" value="1"/>
</dbReference>
<dbReference type="InterPro" id="IPR009081">
    <property type="entry name" value="PP-bd_ACP"/>
</dbReference>
<comment type="cofactor">
    <cofactor evidence="1">
        <name>pantetheine 4'-phosphate</name>
        <dbReference type="ChEBI" id="CHEBI:47942"/>
    </cofactor>
</comment>
<dbReference type="GO" id="GO:0005737">
    <property type="term" value="C:cytoplasm"/>
    <property type="evidence" value="ECO:0007669"/>
    <property type="project" value="TreeGrafter"/>
</dbReference>
<keyword evidence="3" id="KW-0597">Phosphoprotein</keyword>
<evidence type="ECO:0000256" key="2">
    <source>
        <dbReference type="ARBA" id="ARBA00022450"/>
    </source>
</evidence>
<evidence type="ECO:0000259" key="5">
    <source>
        <dbReference type="PROSITE" id="PS50075"/>
    </source>
</evidence>
<sequence length="1019" mass="116349">MNQRHKTMTREEIENFNPDKNFVSVQDKLSEYARTKPESTAIICDDKIYSYKMLDEQSDKIAAALHKICPQITKESLVLFVLNRSFYVPAVIFGILKTGAAFIPQTPEIPAERIKYSMKDSKSPLLITSEKIRQEKCDLEDASYKIVTVEELLSLAEKENLSQYRIQVTSTNLAMCLYTSGSTGNPKGVLIEHRSVFTEGSRETFLETLIPGTLVIDDIAPITFVLFYTGLFGAVYSGLGLHLSLEGDLKDLKKFSEQMYQYKVNTIIGIPSFFKLYFAYASGEQLKYVMHLGTGGEPLLFDDAKKMFEKQPQLRIVYGYGATELDAIAVYKIVSKDTEVFSNGSPFFCKAYILDEDGKELGVNQKGELVMSGPITFRSYLNLPEETSRNLISLNGKKVYKTGDLAYWTENGEIIICGRADEMVKFNGQRVELPEIEKALLNISGIEKAKVILKKKNSGDFLAAFVVSDKKISTGLLQKELSKTLPPYMIPQVFVQLESMPVNQNGKIDKLALKNMEITFETEEYKNSETETESIVCNAFKKVLELGERNIGSHDDFFKLGGSSLGALELIMELENHGIVLSTSDIYRGRTVEKIAESVRFRKDCQNLKQFESECRKKTYKVTTAQKFMLEEELSKSDERSVYNEFFICDFGEKYNSEKLRAAADKVVASHPVFSSVFSKNNEDEFFISYHPELTKKTELVNLTEEELEELRQKPGKAFAIFEETLFRPKVFVTEKSIYLFFEIHHAIGDGYSLGIFFPQVVSAYSGEELEEDYFYSYLQSISDTENSPEYKEARHYYDSLKRNEKWCDILSYDHSKTFGTSCCPVFETGVTTSELEKAEKKFSTSRNALSIACALLALSEITGEKKVCFSWTYDNHKEAKYSDSIGCFIKNLPVFADFEKLDTKEKLIAEINAQIEKGIYYSEYLDLFFDSDPDFDSYSAEIIYQKHVFDIFPYFKNSGIEPEEIELAHPAPVVLEIEMFEEDGKLFSLVEYAENLYTKEQIEKFVERFNKHLQNFVD</sequence>
<organism evidence="6 7">
    <name type="scientific">Treponema ruminis</name>
    <dbReference type="NCBI Taxonomy" id="744515"/>
    <lineage>
        <taxon>Bacteria</taxon>
        <taxon>Pseudomonadati</taxon>
        <taxon>Spirochaetota</taxon>
        <taxon>Spirochaetia</taxon>
        <taxon>Spirochaetales</taxon>
        <taxon>Treponemataceae</taxon>
        <taxon>Treponema</taxon>
    </lineage>
</organism>
<dbReference type="GO" id="GO:0044550">
    <property type="term" value="P:secondary metabolite biosynthetic process"/>
    <property type="evidence" value="ECO:0007669"/>
    <property type="project" value="TreeGrafter"/>
</dbReference>
<dbReference type="InterPro" id="IPR023213">
    <property type="entry name" value="CAT-like_dom_sf"/>
</dbReference>
<dbReference type="PROSITE" id="PS50075">
    <property type="entry name" value="CARRIER"/>
    <property type="match status" value="1"/>
</dbReference>
<dbReference type="InterPro" id="IPR006162">
    <property type="entry name" value="Ppantetheine_attach_site"/>
</dbReference>
<dbReference type="AlphaFoldDB" id="A0A7W8LM97"/>
<dbReference type="GO" id="GO:0043041">
    <property type="term" value="P:amino acid activation for nonribosomal peptide biosynthetic process"/>
    <property type="evidence" value="ECO:0007669"/>
    <property type="project" value="TreeGrafter"/>
</dbReference>
<dbReference type="Proteomes" id="UP000518887">
    <property type="component" value="Unassembled WGS sequence"/>
</dbReference>
<keyword evidence="4" id="KW-0472">Membrane</keyword>
<evidence type="ECO:0000313" key="6">
    <source>
        <dbReference type="EMBL" id="MBB5226247.1"/>
    </source>
</evidence>
<dbReference type="Pfam" id="PF00550">
    <property type="entry name" value="PP-binding"/>
    <property type="match status" value="1"/>
</dbReference>
<keyword evidence="4" id="KW-0812">Transmembrane</keyword>
<dbReference type="GO" id="GO:0031177">
    <property type="term" value="F:phosphopantetheine binding"/>
    <property type="evidence" value="ECO:0007669"/>
    <property type="project" value="TreeGrafter"/>
</dbReference>
<dbReference type="InterPro" id="IPR045851">
    <property type="entry name" value="AMP-bd_C_sf"/>
</dbReference>
<name>A0A7W8LM97_9SPIR</name>
<proteinExistence type="predicted"/>
<dbReference type="EMBL" id="JACHFQ010000005">
    <property type="protein sequence ID" value="MBB5226247.1"/>
    <property type="molecule type" value="Genomic_DNA"/>
</dbReference>
<gene>
    <name evidence="6" type="ORF">HNP76_001620</name>
</gene>
<dbReference type="InterPro" id="IPR000873">
    <property type="entry name" value="AMP-dep_synth/lig_dom"/>
</dbReference>
<reference evidence="6 7" key="1">
    <citation type="submission" date="2020-08" db="EMBL/GenBank/DDBJ databases">
        <title>Genomic Encyclopedia of Type Strains, Phase IV (KMG-IV): sequencing the most valuable type-strain genomes for metagenomic binning, comparative biology and taxonomic classification.</title>
        <authorList>
            <person name="Goeker M."/>
        </authorList>
    </citation>
    <scope>NUCLEOTIDE SEQUENCE [LARGE SCALE GENOMIC DNA]</scope>
    <source>
        <strain evidence="6 7">DSM 103462</strain>
    </source>
</reference>
<dbReference type="Gene3D" id="3.30.300.30">
    <property type="match status" value="1"/>
</dbReference>
<comment type="caution">
    <text evidence="6">The sequence shown here is derived from an EMBL/GenBank/DDBJ whole genome shotgun (WGS) entry which is preliminary data.</text>
</comment>
<dbReference type="Pfam" id="PF00668">
    <property type="entry name" value="Condensation"/>
    <property type="match status" value="1"/>
</dbReference>
<dbReference type="Gene3D" id="3.30.559.30">
    <property type="entry name" value="Nonribosomal peptide synthetase, condensation domain"/>
    <property type="match status" value="1"/>
</dbReference>
<accession>A0A7W8LM97</accession>
<dbReference type="RefSeq" id="WP_184659336.1">
    <property type="nucleotide sequence ID" value="NZ_CP031518.1"/>
</dbReference>
<dbReference type="InterPro" id="IPR025110">
    <property type="entry name" value="AMP-bd_C"/>
</dbReference>
<dbReference type="Gene3D" id="1.10.1200.10">
    <property type="entry name" value="ACP-like"/>
    <property type="match status" value="1"/>
</dbReference>
<protein>
    <submittedName>
        <fullName evidence="6">Amino acid adenylation domain-containing protein</fullName>
    </submittedName>
</protein>
<evidence type="ECO:0000256" key="4">
    <source>
        <dbReference type="SAM" id="Phobius"/>
    </source>
</evidence>
<dbReference type="InterPro" id="IPR001242">
    <property type="entry name" value="Condensation_dom"/>
</dbReference>
<dbReference type="InterPro" id="IPR036736">
    <property type="entry name" value="ACP-like_sf"/>
</dbReference>
<dbReference type="Gene3D" id="3.30.559.10">
    <property type="entry name" value="Chloramphenicol acetyltransferase-like domain"/>
    <property type="match status" value="1"/>
</dbReference>
<dbReference type="PROSITE" id="PS00012">
    <property type="entry name" value="PHOSPHOPANTETHEINE"/>
    <property type="match status" value="1"/>
</dbReference>
<feature type="domain" description="Carrier" evidence="5">
    <location>
        <begin position="527"/>
        <end position="603"/>
    </location>
</feature>
<dbReference type="PANTHER" id="PTHR45527:SF1">
    <property type="entry name" value="FATTY ACID SYNTHASE"/>
    <property type="match status" value="1"/>
</dbReference>
<dbReference type="SUPFAM" id="SSF52777">
    <property type="entry name" value="CoA-dependent acyltransferases"/>
    <property type="match status" value="2"/>
</dbReference>
<evidence type="ECO:0000256" key="1">
    <source>
        <dbReference type="ARBA" id="ARBA00001957"/>
    </source>
</evidence>
<dbReference type="Pfam" id="PF00501">
    <property type="entry name" value="AMP-binding"/>
    <property type="match status" value="1"/>
</dbReference>